<sequence>MAPPKSRMWKHMFEKHPTLALKRICKLCPIGDPKRIVGCGTDPKKLNTSNMIQHAKKHHKAEYEADEKLHEEEYGKKRKEPDSLFDPSPTPKKQNTLFASWDKIKIWDVNDDRAKEINIRLAKFLVGGCYPINICEDAFFLDLMSILHKNYKVPCRDFMTRKVIPSMNDSVTDKVKGILQNADNMSFTTDIWTAPHANDCFLSFTAHIMTKEFDNHCVVLRAYHFDERHTAEQVTVTLDQIMIEYGIPKSKIHYIVSDNASAMVKGVTDVDVPHLSCFLHTLNLIINNSIFVQESNKS</sequence>
<evidence type="ECO:0000313" key="7">
    <source>
        <dbReference type="EMBL" id="CAL4060874.1"/>
    </source>
</evidence>
<dbReference type="AlphaFoldDB" id="A0AAV2PKD1"/>
<dbReference type="SUPFAM" id="SSF140996">
    <property type="entry name" value="Hermes dimerisation domain"/>
    <property type="match status" value="1"/>
</dbReference>
<dbReference type="Proteomes" id="UP001497623">
    <property type="component" value="Unassembled WGS sequence"/>
</dbReference>
<keyword evidence="3" id="KW-0863">Zinc-finger</keyword>
<evidence type="ECO:0000256" key="1">
    <source>
        <dbReference type="ARBA" id="ARBA00004123"/>
    </source>
</evidence>
<dbReference type="SUPFAM" id="SSF53098">
    <property type="entry name" value="Ribonuclease H-like"/>
    <property type="match status" value="1"/>
</dbReference>
<dbReference type="InterPro" id="IPR052035">
    <property type="entry name" value="ZnF_BED_domain_contain"/>
</dbReference>
<dbReference type="PANTHER" id="PTHR46481">
    <property type="entry name" value="ZINC FINGER BED DOMAIN-CONTAINING PROTEIN 4"/>
    <property type="match status" value="1"/>
</dbReference>
<protein>
    <submittedName>
        <fullName evidence="7">Uncharacterized protein</fullName>
    </submittedName>
</protein>
<keyword evidence="5" id="KW-0539">Nucleus</keyword>
<evidence type="ECO:0000256" key="6">
    <source>
        <dbReference type="SAM" id="MobiDB-lite"/>
    </source>
</evidence>
<accession>A0AAV2PKD1</accession>
<dbReference type="EMBL" id="CAXKWB010000442">
    <property type="protein sequence ID" value="CAL4060874.1"/>
    <property type="molecule type" value="Genomic_DNA"/>
</dbReference>
<dbReference type="GO" id="GO:0008270">
    <property type="term" value="F:zinc ion binding"/>
    <property type="evidence" value="ECO:0007669"/>
    <property type="project" value="UniProtKB-KW"/>
</dbReference>
<reference evidence="7 8" key="1">
    <citation type="submission" date="2024-05" db="EMBL/GenBank/DDBJ databases">
        <authorList>
            <person name="Wallberg A."/>
        </authorList>
    </citation>
    <scope>NUCLEOTIDE SEQUENCE [LARGE SCALE GENOMIC DNA]</scope>
</reference>
<organism evidence="7 8">
    <name type="scientific">Meganyctiphanes norvegica</name>
    <name type="common">Northern krill</name>
    <name type="synonym">Thysanopoda norvegica</name>
    <dbReference type="NCBI Taxonomy" id="48144"/>
    <lineage>
        <taxon>Eukaryota</taxon>
        <taxon>Metazoa</taxon>
        <taxon>Ecdysozoa</taxon>
        <taxon>Arthropoda</taxon>
        <taxon>Crustacea</taxon>
        <taxon>Multicrustacea</taxon>
        <taxon>Malacostraca</taxon>
        <taxon>Eumalacostraca</taxon>
        <taxon>Eucarida</taxon>
        <taxon>Euphausiacea</taxon>
        <taxon>Euphausiidae</taxon>
        <taxon>Meganyctiphanes</taxon>
    </lineage>
</organism>
<gene>
    <name evidence="7" type="ORF">MNOR_LOCUS1629</name>
</gene>
<proteinExistence type="predicted"/>
<evidence type="ECO:0000256" key="5">
    <source>
        <dbReference type="ARBA" id="ARBA00023242"/>
    </source>
</evidence>
<feature type="region of interest" description="Disordered" evidence="6">
    <location>
        <begin position="57"/>
        <end position="91"/>
    </location>
</feature>
<feature type="compositionally biased region" description="Basic and acidic residues" evidence="6">
    <location>
        <begin position="61"/>
        <end position="82"/>
    </location>
</feature>
<dbReference type="InterPro" id="IPR012337">
    <property type="entry name" value="RNaseH-like_sf"/>
</dbReference>
<evidence type="ECO:0000256" key="4">
    <source>
        <dbReference type="ARBA" id="ARBA00022833"/>
    </source>
</evidence>
<dbReference type="PANTHER" id="PTHR46481:SF10">
    <property type="entry name" value="ZINC FINGER BED DOMAIN-CONTAINING PROTEIN 39"/>
    <property type="match status" value="1"/>
</dbReference>
<comment type="subcellular location">
    <subcellularLocation>
        <location evidence="1">Nucleus</location>
    </subcellularLocation>
</comment>
<keyword evidence="4" id="KW-0862">Zinc</keyword>
<name>A0AAV2PKD1_MEGNR</name>
<comment type="caution">
    <text evidence="7">The sequence shown here is derived from an EMBL/GenBank/DDBJ whole genome shotgun (WGS) entry which is preliminary data.</text>
</comment>
<keyword evidence="2" id="KW-0479">Metal-binding</keyword>
<keyword evidence="8" id="KW-1185">Reference proteome</keyword>
<evidence type="ECO:0000256" key="3">
    <source>
        <dbReference type="ARBA" id="ARBA00022771"/>
    </source>
</evidence>
<dbReference type="GO" id="GO:0005634">
    <property type="term" value="C:nucleus"/>
    <property type="evidence" value="ECO:0007669"/>
    <property type="project" value="UniProtKB-SubCell"/>
</dbReference>
<evidence type="ECO:0000313" key="8">
    <source>
        <dbReference type="Proteomes" id="UP001497623"/>
    </source>
</evidence>
<evidence type="ECO:0000256" key="2">
    <source>
        <dbReference type="ARBA" id="ARBA00022723"/>
    </source>
</evidence>